<accession>A0A382AEG1</accession>
<gene>
    <name evidence="2" type="ORF">METZ01_LOCUS152336</name>
</gene>
<feature type="domain" description="HIT" evidence="1">
    <location>
        <begin position="1"/>
        <end position="28"/>
    </location>
</feature>
<dbReference type="Pfam" id="PF01230">
    <property type="entry name" value="HIT"/>
    <property type="match status" value="1"/>
</dbReference>
<protein>
    <recommendedName>
        <fullName evidence="1">HIT domain-containing protein</fullName>
    </recommendedName>
</protein>
<evidence type="ECO:0000259" key="1">
    <source>
        <dbReference type="PROSITE" id="PS51084"/>
    </source>
</evidence>
<dbReference type="AlphaFoldDB" id="A0A382AEG1"/>
<name>A0A382AEG1_9ZZZZ</name>
<proteinExistence type="predicted"/>
<dbReference type="InterPro" id="IPR036265">
    <property type="entry name" value="HIT-like_sf"/>
</dbReference>
<dbReference type="SUPFAM" id="SSF54197">
    <property type="entry name" value="HIT-like"/>
    <property type="match status" value="1"/>
</dbReference>
<sequence length="43" mass="4891">MNCGERAGQTVMHFHCHVIPRYEGDMDNPRGGVRGVIPDKMDY</sequence>
<dbReference type="GO" id="GO:0003824">
    <property type="term" value="F:catalytic activity"/>
    <property type="evidence" value="ECO:0007669"/>
    <property type="project" value="InterPro"/>
</dbReference>
<dbReference type="PROSITE" id="PS51084">
    <property type="entry name" value="HIT_2"/>
    <property type="match status" value="1"/>
</dbReference>
<reference evidence="2" key="1">
    <citation type="submission" date="2018-05" db="EMBL/GenBank/DDBJ databases">
        <authorList>
            <person name="Lanie J.A."/>
            <person name="Ng W.-L."/>
            <person name="Kazmierczak K.M."/>
            <person name="Andrzejewski T.M."/>
            <person name="Davidsen T.M."/>
            <person name="Wayne K.J."/>
            <person name="Tettelin H."/>
            <person name="Glass J.I."/>
            <person name="Rusch D."/>
            <person name="Podicherti R."/>
            <person name="Tsui H.-C.T."/>
            <person name="Winkler M.E."/>
        </authorList>
    </citation>
    <scope>NUCLEOTIDE SEQUENCE</scope>
</reference>
<evidence type="ECO:0000313" key="2">
    <source>
        <dbReference type="EMBL" id="SVA99482.1"/>
    </source>
</evidence>
<organism evidence="2">
    <name type="scientific">marine metagenome</name>
    <dbReference type="NCBI Taxonomy" id="408172"/>
    <lineage>
        <taxon>unclassified sequences</taxon>
        <taxon>metagenomes</taxon>
        <taxon>ecological metagenomes</taxon>
    </lineage>
</organism>
<dbReference type="EMBL" id="UINC01024904">
    <property type="protein sequence ID" value="SVA99482.1"/>
    <property type="molecule type" value="Genomic_DNA"/>
</dbReference>
<dbReference type="InterPro" id="IPR011146">
    <property type="entry name" value="HIT-like"/>
</dbReference>
<dbReference type="Gene3D" id="3.30.428.10">
    <property type="entry name" value="HIT-like"/>
    <property type="match status" value="1"/>
</dbReference>